<accession>A0A0R0I9R8</accession>
<keyword evidence="4" id="KW-1185">Reference proteome</keyword>
<dbReference type="EMBL" id="CM000842">
    <property type="protein sequence ID" value="KRH39073.1"/>
    <property type="molecule type" value="Genomic_DNA"/>
</dbReference>
<evidence type="ECO:0008006" key="5">
    <source>
        <dbReference type="Google" id="ProtNLM"/>
    </source>
</evidence>
<dbReference type="Gramene" id="KRH39073">
    <property type="protein sequence ID" value="KRH39073"/>
    <property type="gene ID" value="GLYMA_09G176500"/>
</dbReference>
<reference evidence="2" key="3">
    <citation type="submission" date="2018-07" db="EMBL/GenBank/DDBJ databases">
        <title>WGS assembly of Glycine max.</title>
        <authorList>
            <person name="Schmutz J."/>
            <person name="Cannon S."/>
            <person name="Schlueter J."/>
            <person name="Ma J."/>
            <person name="Mitros T."/>
            <person name="Nelson W."/>
            <person name="Hyten D."/>
            <person name="Song Q."/>
            <person name="Thelen J."/>
            <person name="Cheng J."/>
            <person name="Xu D."/>
            <person name="Hellsten U."/>
            <person name="May G."/>
            <person name="Yu Y."/>
            <person name="Sakurai T."/>
            <person name="Umezawa T."/>
            <person name="Bhattacharyya M."/>
            <person name="Sandhu D."/>
            <person name="Valliyodan B."/>
            <person name="Lindquist E."/>
            <person name="Peto M."/>
            <person name="Grant D."/>
            <person name="Shu S."/>
            <person name="Goodstein D."/>
            <person name="Barry K."/>
            <person name="Futrell-Griggs M."/>
            <person name="Abernathy B."/>
            <person name="Du J."/>
            <person name="Tian Z."/>
            <person name="Zhu L."/>
            <person name="Gill N."/>
            <person name="Joshi T."/>
            <person name="Libault M."/>
            <person name="Sethuraman A."/>
            <person name="Zhang X."/>
            <person name="Shinozaki K."/>
            <person name="Nguyen H."/>
            <person name="Wing R."/>
            <person name="Cregan P."/>
            <person name="Specht J."/>
            <person name="Grimwood J."/>
            <person name="Rokhsar D."/>
            <person name="Stacey G."/>
            <person name="Shoemaker R."/>
            <person name="Jackson S."/>
        </authorList>
    </citation>
    <scope>NUCLEOTIDE SEQUENCE</scope>
    <source>
        <tissue evidence="2">Callus</tissue>
    </source>
</reference>
<evidence type="ECO:0000313" key="4">
    <source>
        <dbReference type="Proteomes" id="UP000008827"/>
    </source>
</evidence>
<name>A0A0R0I9R8_SOYBN</name>
<evidence type="ECO:0000313" key="3">
    <source>
        <dbReference type="EnsemblPlants" id="KRH39073"/>
    </source>
</evidence>
<feature type="signal peptide" evidence="1">
    <location>
        <begin position="1"/>
        <end position="25"/>
    </location>
</feature>
<reference evidence="2 3" key="1">
    <citation type="journal article" date="2010" name="Nature">
        <title>Genome sequence of the palaeopolyploid soybean.</title>
        <authorList>
            <person name="Schmutz J."/>
            <person name="Cannon S.B."/>
            <person name="Schlueter J."/>
            <person name="Ma J."/>
            <person name="Mitros T."/>
            <person name="Nelson W."/>
            <person name="Hyten D.L."/>
            <person name="Song Q."/>
            <person name="Thelen J.J."/>
            <person name="Cheng J."/>
            <person name="Xu D."/>
            <person name="Hellsten U."/>
            <person name="May G.D."/>
            <person name="Yu Y."/>
            <person name="Sakurai T."/>
            <person name="Umezawa T."/>
            <person name="Bhattacharyya M.K."/>
            <person name="Sandhu D."/>
            <person name="Valliyodan B."/>
            <person name="Lindquist E."/>
            <person name="Peto M."/>
            <person name="Grant D."/>
            <person name="Shu S."/>
            <person name="Goodstein D."/>
            <person name="Barry K."/>
            <person name="Futrell-Griggs M."/>
            <person name="Abernathy B."/>
            <person name="Du J."/>
            <person name="Tian Z."/>
            <person name="Zhu L."/>
            <person name="Gill N."/>
            <person name="Joshi T."/>
            <person name="Libault M."/>
            <person name="Sethuraman A."/>
            <person name="Zhang X.-C."/>
            <person name="Shinozaki K."/>
            <person name="Nguyen H.T."/>
            <person name="Wing R.A."/>
            <person name="Cregan P."/>
            <person name="Specht J."/>
            <person name="Grimwood J."/>
            <person name="Rokhsar D."/>
            <person name="Stacey G."/>
            <person name="Shoemaker R.C."/>
            <person name="Jackson S.A."/>
        </authorList>
    </citation>
    <scope>NUCLEOTIDE SEQUENCE</scope>
    <source>
        <strain evidence="3">cv. Williams 82</strain>
        <tissue evidence="2">Callus</tissue>
    </source>
</reference>
<dbReference type="AlphaFoldDB" id="A0A0R0I9R8"/>
<protein>
    <recommendedName>
        <fullName evidence="5">Secreted protein</fullName>
    </recommendedName>
</protein>
<dbReference type="EnsemblPlants" id="KRH39073">
    <property type="protein sequence ID" value="KRH39073"/>
    <property type="gene ID" value="GLYMA_09G176500"/>
</dbReference>
<feature type="chain" id="PRO_5014521741" description="Secreted protein" evidence="1">
    <location>
        <begin position="26"/>
        <end position="77"/>
    </location>
</feature>
<proteinExistence type="predicted"/>
<evidence type="ECO:0000313" key="2">
    <source>
        <dbReference type="EMBL" id="KRH39073.1"/>
    </source>
</evidence>
<gene>
    <name evidence="2" type="ORF">GLYMA_09G176500</name>
</gene>
<dbReference type="InParanoid" id="A0A0R0I9R8"/>
<reference evidence="3" key="2">
    <citation type="submission" date="2018-02" db="UniProtKB">
        <authorList>
            <consortium name="EnsemblPlants"/>
        </authorList>
    </citation>
    <scope>IDENTIFICATION</scope>
    <source>
        <strain evidence="3">Williams 82</strain>
    </source>
</reference>
<evidence type="ECO:0000256" key="1">
    <source>
        <dbReference type="SAM" id="SignalP"/>
    </source>
</evidence>
<organism evidence="2">
    <name type="scientific">Glycine max</name>
    <name type="common">Soybean</name>
    <name type="synonym">Glycine hispida</name>
    <dbReference type="NCBI Taxonomy" id="3847"/>
    <lineage>
        <taxon>Eukaryota</taxon>
        <taxon>Viridiplantae</taxon>
        <taxon>Streptophyta</taxon>
        <taxon>Embryophyta</taxon>
        <taxon>Tracheophyta</taxon>
        <taxon>Spermatophyta</taxon>
        <taxon>Magnoliopsida</taxon>
        <taxon>eudicotyledons</taxon>
        <taxon>Gunneridae</taxon>
        <taxon>Pentapetalae</taxon>
        <taxon>rosids</taxon>
        <taxon>fabids</taxon>
        <taxon>Fabales</taxon>
        <taxon>Fabaceae</taxon>
        <taxon>Papilionoideae</taxon>
        <taxon>50 kb inversion clade</taxon>
        <taxon>NPAAA clade</taxon>
        <taxon>indigoferoid/millettioid clade</taxon>
        <taxon>Phaseoleae</taxon>
        <taxon>Glycine</taxon>
        <taxon>Glycine subgen. Soja</taxon>
    </lineage>
</organism>
<dbReference type="Proteomes" id="UP000008827">
    <property type="component" value="Chromosome 9"/>
</dbReference>
<keyword evidence="1" id="KW-0732">Signal</keyword>
<sequence length="77" mass="8562">MQLSSARQLCLLGCILVTTVPFGRPVKFIFEASIKGKMSNSASPILSSLLKVSWSYTVCKIRKDHQPMSSLIMMNQN</sequence>